<dbReference type="Gene3D" id="1.10.3730.20">
    <property type="match status" value="1"/>
</dbReference>
<feature type="transmembrane region" description="Helical" evidence="5">
    <location>
        <begin position="261"/>
        <end position="279"/>
    </location>
</feature>
<evidence type="ECO:0000256" key="3">
    <source>
        <dbReference type="ARBA" id="ARBA00022989"/>
    </source>
</evidence>
<dbReference type="EMBL" id="JAXCLX010000001">
    <property type="protein sequence ID" value="MDY0871146.1"/>
    <property type="molecule type" value="Genomic_DNA"/>
</dbReference>
<evidence type="ECO:0000256" key="1">
    <source>
        <dbReference type="ARBA" id="ARBA00004141"/>
    </source>
</evidence>
<dbReference type="InterPro" id="IPR037185">
    <property type="entry name" value="EmrE-like"/>
</dbReference>
<feature type="transmembrane region" description="Helical" evidence="5">
    <location>
        <begin position="139"/>
        <end position="159"/>
    </location>
</feature>
<dbReference type="Proteomes" id="UP001271769">
    <property type="component" value="Unassembled WGS sequence"/>
</dbReference>
<sequence length="293" mass="32468">MKPQHLALMLLCQLLWGVNFVAAKIGLQHFQPLFFVALRFSLVALLLLPFVGLPRRKLKQLIPLSMTMGVMHFSLIFTGMRYLDAATSSIAVQLQVPFAAILAAFFFKEKLGWRRITGMLVAFAGVVLIAGEPRFVGNLWPLLSVIGAALVWATANVQVKALGDEFDAVQLNGYIAILAAPQLLIVSYLLEGNQWPSVVDVHWMGWAALLFQSVVVAIFSYWIWYNMMRRYPVNQVMPFTLLLPMIGVYSGHLFLDEVVTWQMLLGGLATLAGVAIVVIRRPAVVAPSTKTGI</sequence>
<evidence type="ECO:0000256" key="2">
    <source>
        <dbReference type="ARBA" id="ARBA00022692"/>
    </source>
</evidence>
<dbReference type="InterPro" id="IPR000620">
    <property type="entry name" value="EamA_dom"/>
</dbReference>
<proteinExistence type="predicted"/>
<reference evidence="7 8" key="1">
    <citation type="journal article" date="2013" name="Antonie Van Leeuwenhoek">
        <title>Dongia rigui sp. nov., isolated from freshwater of a large wetland in Korea.</title>
        <authorList>
            <person name="Baik K.S."/>
            <person name="Hwang Y.M."/>
            <person name="Choi J.S."/>
            <person name="Kwon J."/>
            <person name="Seong C.N."/>
        </authorList>
    </citation>
    <scope>NUCLEOTIDE SEQUENCE [LARGE SCALE GENOMIC DNA]</scope>
    <source>
        <strain evidence="7 8">04SU4-P</strain>
    </source>
</reference>
<evidence type="ECO:0000256" key="4">
    <source>
        <dbReference type="ARBA" id="ARBA00023136"/>
    </source>
</evidence>
<keyword evidence="2 5" id="KW-0812">Transmembrane</keyword>
<feature type="transmembrane region" description="Helical" evidence="5">
    <location>
        <begin position="116"/>
        <end position="133"/>
    </location>
</feature>
<keyword evidence="4 5" id="KW-0472">Membrane</keyword>
<dbReference type="Pfam" id="PF00892">
    <property type="entry name" value="EamA"/>
    <property type="match status" value="2"/>
</dbReference>
<keyword evidence="3 5" id="KW-1133">Transmembrane helix</keyword>
<feature type="transmembrane region" description="Helical" evidence="5">
    <location>
        <begin position="61"/>
        <end position="83"/>
    </location>
</feature>
<evidence type="ECO:0000313" key="8">
    <source>
        <dbReference type="Proteomes" id="UP001271769"/>
    </source>
</evidence>
<feature type="transmembrane region" description="Helical" evidence="5">
    <location>
        <begin position="171"/>
        <end position="190"/>
    </location>
</feature>
<dbReference type="RefSeq" id="WP_320499512.1">
    <property type="nucleotide sequence ID" value="NZ_JAXCLX010000001.1"/>
</dbReference>
<feature type="transmembrane region" description="Helical" evidence="5">
    <location>
        <begin position="89"/>
        <end position="107"/>
    </location>
</feature>
<feature type="transmembrane region" description="Helical" evidence="5">
    <location>
        <begin position="202"/>
        <end position="224"/>
    </location>
</feature>
<organism evidence="7 8">
    <name type="scientific">Dongia rigui</name>
    <dbReference type="NCBI Taxonomy" id="940149"/>
    <lineage>
        <taxon>Bacteria</taxon>
        <taxon>Pseudomonadati</taxon>
        <taxon>Pseudomonadota</taxon>
        <taxon>Alphaproteobacteria</taxon>
        <taxon>Rhodospirillales</taxon>
        <taxon>Dongiaceae</taxon>
        <taxon>Dongia</taxon>
    </lineage>
</organism>
<evidence type="ECO:0000313" key="7">
    <source>
        <dbReference type="EMBL" id="MDY0871146.1"/>
    </source>
</evidence>
<feature type="transmembrane region" description="Helical" evidence="5">
    <location>
        <begin position="236"/>
        <end position="255"/>
    </location>
</feature>
<accession>A0ABU5DV18</accession>
<dbReference type="PANTHER" id="PTHR32322">
    <property type="entry name" value="INNER MEMBRANE TRANSPORTER"/>
    <property type="match status" value="1"/>
</dbReference>
<keyword evidence="8" id="KW-1185">Reference proteome</keyword>
<feature type="domain" description="EamA" evidence="6">
    <location>
        <begin position="7"/>
        <end position="130"/>
    </location>
</feature>
<evidence type="ECO:0000256" key="5">
    <source>
        <dbReference type="SAM" id="Phobius"/>
    </source>
</evidence>
<feature type="transmembrane region" description="Helical" evidence="5">
    <location>
        <begin position="33"/>
        <end position="54"/>
    </location>
</feature>
<feature type="domain" description="EamA" evidence="6">
    <location>
        <begin position="140"/>
        <end position="278"/>
    </location>
</feature>
<dbReference type="InterPro" id="IPR050638">
    <property type="entry name" value="AA-Vitamin_Transporters"/>
</dbReference>
<dbReference type="SUPFAM" id="SSF103481">
    <property type="entry name" value="Multidrug resistance efflux transporter EmrE"/>
    <property type="match status" value="2"/>
</dbReference>
<name>A0ABU5DV18_9PROT</name>
<comment type="subcellular location">
    <subcellularLocation>
        <location evidence="1">Membrane</location>
        <topology evidence="1">Multi-pass membrane protein</topology>
    </subcellularLocation>
</comment>
<gene>
    <name evidence="7" type="ORF">SMD31_04415</name>
</gene>
<evidence type="ECO:0000259" key="6">
    <source>
        <dbReference type="Pfam" id="PF00892"/>
    </source>
</evidence>
<protein>
    <submittedName>
        <fullName evidence="7">EamA family transporter</fullName>
    </submittedName>
</protein>
<comment type="caution">
    <text evidence="7">The sequence shown here is derived from an EMBL/GenBank/DDBJ whole genome shotgun (WGS) entry which is preliminary data.</text>
</comment>
<dbReference type="PANTHER" id="PTHR32322:SF9">
    <property type="entry name" value="AMINO-ACID METABOLITE EFFLUX PUMP-RELATED"/>
    <property type="match status" value="1"/>
</dbReference>